<feature type="chain" id="PRO_5032618226" description="PDGLE domain-containing protein" evidence="2">
    <location>
        <begin position="28"/>
        <end position="122"/>
    </location>
</feature>
<dbReference type="KEGG" id="mlut:JET14_05685"/>
<gene>
    <name evidence="3" type="ORF">JET14_05685</name>
</gene>
<evidence type="ECO:0000256" key="2">
    <source>
        <dbReference type="SAM" id="SignalP"/>
    </source>
</evidence>
<evidence type="ECO:0000313" key="4">
    <source>
        <dbReference type="Proteomes" id="UP000596083"/>
    </source>
</evidence>
<organism evidence="3 4">
    <name type="scientific">Martelella lutilitoris</name>
    <dbReference type="NCBI Taxonomy" id="2583532"/>
    <lineage>
        <taxon>Bacteria</taxon>
        <taxon>Pseudomonadati</taxon>
        <taxon>Pseudomonadota</taxon>
        <taxon>Alphaproteobacteria</taxon>
        <taxon>Hyphomicrobiales</taxon>
        <taxon>Aurantimonadaceae</taxon>
        <taxon>Martelella</taxon>
    </lineage>
</organism>
<dbReference type="EMBL" id="CP066786">
    <property type="protein sequence ID" value="QQM31661.1"/>
    <property type="molecule type" value="Genomic_DNA"/>
</dbReference>
<keyword evidence="1" id="KW-0812">Transmembrane</keyword>
<feature type="signal peptide" evidence="2">
    <location>
        <begin position="1"/>
        <end position="27"/>
    </location>
</feature>
<proteinExistence type="predicted"/>
<evidence type="ECO:0000313" key="3">
    <source>
        <dbReference type="EMBL" id="QQM31661.1"/>
    </source>
</evidence>
<keyword evidence="1" id="KW-1133">Transmembrane helix</keyword>
<reference evidence="3 4" key="1">
    <citation type="submission" date="2020-12" db="EMBL/GenBank/DDBJ databases">
        <authorList>
            <person name="Zheng R.K."/>
            <person name="Sun C.M."/>
        </authorList>
    </citation>
    <scope>NUCLEOTIDE SEQUENCE [LARGE SCALE GENOMIC DNA]</scope>
    <source>
        <strain evidence="3 4">ZRK001</strain>
    </source>
</reference>
<keyword evidence="1" id="KW-0472">Membrane</keyword>
<accession>A0A7T7HLY8</accession>
<dbReference type="Proteomes" id="UP000596083">
    <property type="component" value="Chromosome"/>
</dbReference>
<feature type="transmembrane region" description="Helical" evidence="1">
    <location>
        <begin position="80"/>
        <end position="100"/>
    </location>
</feature>
<sequence>MLKAVRQARWKGGLLALAMLGTPALMAMAPFPAAARAGIDAAPLAAADPASSFFSEYLPFAGSSGSAYHDIIGHALARDLLIGAMLAIAIAMVAGASFLWRENVNHLREDADRKKRGALDIF</sequence>
<dbReference type="RefSeq" id="WP_200337187.1">
    <property type="nucleotide sequence ID" value="NZ_CP066786.1"/>
</dbReference>
<evidence type="ECO:0008006" key="5">
    <source>
        <dbReference type="Google" id="ProtNLM"/>
    </source>
</evidence>
<protein>
    <recommendedName>
        <fullName evidence="5">PDGLE domain-containing protein</fullName>
    </recommendedName>
</protein>
<dbReference type="AlphaFoldDB" id="A0A7T7HLY8"/>
<keyword evidence="2" id="KW-0732">Signal</keyword>
<name>A0A7T7HLY8_9HYPH</name>
<evidence type="ECO:0000256" key="1">
    <source>
        <dbReference type="SAM" id="Phobius"/>
    </source>
</evidence>